<protein>
    <submittedName>
        <fullName evidence="1">Uncharacterized protein</fullName>
    </submittedName>
</protein>
<evidence type="ECO:0000313" key="1">
    <source>
        <dbReference type="EMBL" id="ARF08527.1"/>
    </source>
</evidence>
<name>A0A1V0S9X5_9VIRU</name>
<dbReference type="EMBL" id="KY684083">
    <property type="protein sequence ID" value="ARF08527.1"/>
    <property type="molecule type" value="Genomic_DNA"/>
</dbReference>
<proteinExistence type="predicted"/>
<reference evidence="1" key="1">
    <citation type="journal article" date="2017" name="Science">
        <title>Giant viruses with an expanded complement of translation system components.</title>
        <authorList>
            <person name="Schulz F."/>
            <person name="Yutin N."/>
            <person name="Ivanova N.N."/>
            <person name="Ortega D.R."/>
            <person name="Lee T.K."/>
            <person name="Vierheilig J."/>
            <person name="Daims H."/>
            <person name="Horn M."/>
            <person name="Wagner M."/>
            <person name="Jensen G.J."/>
            <person name="Kyrpides N.C."/>
            <person name="Koonin E.V."/>
            <person name="Woyke T."/>
        </authorList>
    </citation>
    <scope>NUCLEOTIDE SEQUENCE</scope>
    <source>
        <strain evidence="1">CTV1</strain>
    </source>
</reference>
<accession>A0A1V0S9X5</accession>
<sequence>MTQNVKQICVKIYRSENLSKNLQEEHIFGESFCHQIKMYDYDEIIIPSQTEDYQYILRKSKYCRHIIVKIEKIDPQNLTISLFGNETILFSGTGFEIVNLFLNLSNIKLPKNYYLCDLQGTSVTGLKCQDFVKLKINIREQHPDINCRITYFNENITHTSAGISMIAYSA</sequence>
<organism evidence="1">
    <name type="scientific">Catovirus CTV1</name>
    <dbReference type="NCBI Taxonomy" id="1977631"/>
    <lineage>
        <taxon>Viruses</taxon>
        <taxon>Varidnaviria</taxon>
        <taxon>Bamfordvirae</taxon>
        <taxon>Nucleocytoviricota</taxon>
        <taxon>Megaviricetes</taxon>
        <taxon>Imitervirales</taxon>
        <taxon>Mimiviridae</taxon>
        <taxon>Klosneuvirinae</taxon>
        <taxon>Catovirus</taxon>
    </lineage>
</organism>
<gene>
    <name evidence="1" type="ORF">Catovirus_1_577</name>
</gene>